<reference evidence="1" key="2">
    <citation type="journal article" date="2020" name="Nat. Commun.">
        <title>Large-scale genome sequencing of mycorrhizal fungi provides insights into the early evolution of symbiotic traits.</title>
        <authorList>
            <person name="Miyauchi S."/>
            <person name="Kiss E."/>
            <person name="Kuo A."/>
            <person name="Drula E."/>
            <person name="Kohler A."/>
            <person name="Sanchez-Garcia M."/>
            <person name="Morin E."/>
            <person name="Andreopoulos B."/>
            <person name="Barry K.W."/>
            <person name="Bonito G."/>
            <person name="Buee M."/>
            <person name="Carver A."/>
            <person name="Chen C."/>
            <person name="Cichocki N."/>
            <person name="Clum A."/>
            <person name="Culley D."/>
            <person name="Crous P.W."/>
            <person name="Fauchery L."/>
            <person name="Girlanda M."/>
            <person name="Hayes R.D."/>
            <person name="Keri Z."/>
            <person name="LaButti K."/>
            <person name="Lipzen A."/>
            <person name="Lombard V."/>
            <person name="Magnuson J."/>
            <person name="Maillard F."/>
            <person name="Murat C."/>
            <person name="Nolan M."/>
            <person name="Ohm R.A."/>
            <person name="Pangilinan J."/>
            <person name="Pereira M.F."/>
            <person name="Perotto S."/>
            <person name="Peter M."/>
            <person name="Pfister S."/>
            <person name="Riley R."/>
            <person name="Sitrit Y."/>
            <person name="Stielow J.B."/>
            <person name="Szollosi G."/>
            <person name="Zifcakova L."/>
            <person name="Stursova M."/>
            <person name="Spatafora J.W."/>
            <person name="Tedersoo L."/>
            <person name="Vaario L.M."/>
            <person name="Yamada A."/>
            <person name="Yan M."/>
            <person name="Wang P."/>
            <person name="Xu J."/>
            <person name="Bruns T."/>
            <person name="Baldrian P."/>
            <person name="Vilgalys R."/>
            <person name="Dunand C."/>
            <person name="Henrissat B."/>
            <person name="Grigoriev I.V."/>
            <person name="Hibbett D."/>
            <person name="Nagy L.G."/>
            <person name="Martin F.M."/>
        </authorList>
    </citation>
    <scope>NUCLEOTIDE SEQUENCE</scope>
    <source>
        <strain evidence="1">BED1</strain>
    </source>
</reference>
<dbReference type="EMBL" id="WHUW01000038">
    <property type="protein sequence ID" value="KAF8432690.1"/>
    <property type="molecule type" value="Genomic_DNA"/>
</dbReference>
<name>A0AAD4G9V4_BOLED</name>
<feature type="non-terminal residue" evidence="1">
    <location>
        <position position="1"/>
    </location>
</feature>
<dbReference type="AlphaFoldDB" id="A0AAD4G9V4"/>
<sequence length="132" mass="15429">SLASRLESLEISTLPCEVECIKTLYRELQNLRSLNLSLYFLDPYFLDIISTPCTLPGRGDIWLPRLATLYVYGAFGIALRRFVLQRKEAGVPLNSLYVNRDCGLDDEDVDWLKENVNTFEFFDGEEYFRFRR</sequence>
<organism evidence="1 2">
    <name type="scientific">Boletus edulis BED1</name>
    <dbReference type="NCBI Taxonomy" id="1328754"/>
    <lineage>
        <taxon>Eukaryota</taxon>
        <taxon>Fungi</taxon>
        <taxon>Dikarya</taxon>
        <taxon>Basidiomycota</taxon>
        <taxon>Agaricomycotina</taxon>
        <taxon>Agaricomycetes</taxon>
        <taxon>Agaricomycetidae</taxon>
        <taxon>Boletales</taxon>
        <taxon>Boletineae</taxon>
        <taxon>Boletaceae</taxon>
        <taxon>Boletoideae</taxon>
        <taxon>Boletus</taxon>
    </lineage>
</organism>
<reference evidence="1" key="1">
    <citation type="submission" date="2019-10" db="EMBL/GenBank/DDBJ databases">
        <authorList>
            <consortium name="DOE Joint Genome Institute"/>
            <person name="Kuo A."/>
            <person name="Miyauchi S."/>
            <person name="Kiss E."/>
            <person name="Drula E."/>
            <person name="Kohler A."/>
            <person name="Sanchez-Garcia M."/>
            <person name="Andreopoulos B."/>
            <person name="Barry K.W."/>
            <person name="Bonito G."/>
            <person name="Buee M."/>
            <person name="Carver A."/>
            <person name="Chen C."/>
            <person name="Cichocki N."/>
            <person name="Clum A."/>
            <person name="Culley D."/>
            <person name="Crous P.W."/>
            <person name="Fauchery L."/>
            <person name="Girlanda M."/>
            <person name="Hayes R."/>
            <person name="Keri Z."/>
            <person name="LaButti K."/>
            <person name="Lipzen A."/>
            <person name="Lombard V."/>
            <person name="Magnuson J."/>
            <person name="Maillard F."/>
            <person name="Morin E."/>
            <person name="Murat C."/>
            <person name="Nolan M."/>
            <person name="Ohm R."/>
            <person name="Pangilinan J."/>
            <person name="Pereira M."/>
            <person name="Perotto S."/>
            <person name="Peter M."/>
            <person name="Riley R."/>
            <person name="Sitrit Y."/>
            <person name="Stielow B."/>
            <person name="Szollosi G."/>
            <person name="Zifcakova L."/>
            <person name="Stursova M."/>
            <person name="Spatafora J.W."/>
            <person name="Tedersoo L."/>
            <person name="Vaario L.-M."/>
            <person name="Yamada A."/>
            <person name="Yan M."/>
            <person name="Wang P."/>
            <person name="Xu J."/>
            <person name="Bruns T."/>
            <person name="Baldrian P."/>
            <person name="Vilgalys R."/>
            <person name="Henrissat B."/>
            <person name="Grigoriev I.V."/>
            <person name="Hibbett D."/>
            <person name="Nagy L.G."/>
            <person name="Martin F.M."/>
        </authorList>
    </citation>
    <scope>NUCLEOTIDE SEQUENCE</scope>
    <source>
        <strain evidence="1">BED1</strain>
    </source>
</reference>
<dbReference type="Proteomes" id="UP001194468">
    <property type="component" value="Unassembled WGS sequence"/>
</dbReference>
<gene>
    <name evidence="1" type="ORF">L210DRAFT_3413188</name>
</gene>
<evidence type="ECO:0000313" key="2">
    <source>
        <dbReference type="Proteomes" id="UP001194468"/>
    </source>
</evidence>
<comment type="caution">
    <text evidence="1">The sequence shown here is derived from an EMBL/GenBank/DDBJ whole genome shotgun (WGS) entry which is preliminary data.</text>
</comment>
<proteinExistence type="predicted"/>
<evidence type="ECO:0000313" key="1">
    <source>
        <dbReference type="EMBL" id="KAF8432690.1"/>
    </source>
</evidence>
<protein>
    <submittedName>
        <fullName evidence="1">Uncharacterized protein</fullName>
    </submittedName>
</protein>
<keyword evidence="2" id="KW-1185">Reference proteome</keyword>
<accession>A0AAD4G9V4</accession>